<dbReference type="PATRIC" id="fig|217031.6.peg.4593"/>
<reference evidence="1 2" key="1">
    <citation type="submission" date="2015-05" db="EMBL/GenBank/DDBJ databases">
        <title>Comparison of genome.</title>
        <authorList>
            <person name="Zheng Z."/>
            <person name="Sun M."/>
        </authorList>
    </citation>
    <scope>NUCLEOTIDE SEQUENCE [LARGE SCALE GENOMIC DNA]</scope>
    <source>
        <strain evidence="1 2">G25-74</strain>
    </source>
</reference>
<organism evidence="1 2">
    <name type="scientific">Lederbergia galactosidilytica</name>
    <dbReference type="NCBI Taxonomy" id="217031"/>
    <lineage>
        <taxon>Bacteria</taxon>
        <taxon>Bacillati</taxon>
        <taxon>Bacillota</taxon>
        <taxon>Bacilli</taxon>
        <taxon>Bacillales</taxon>
        <taxon>Bacillaceae</taxon>
        <taxon>Lederbergia</taxon>
    </lineage>
</organism>
<keyword evidence="2" id="KW-1185">Reference proteome</keyword>
<dbReference type="EMBL" id="LDJR01000060">
    <property type="protein sequence ID" value="OAK67615.1"/>
    <property type="molecule type" value="Genomic_DNA"/>
</dbReference>
<dbReference type="AlphaFoldDB" id="A0A177ZIH5"/>
<sequence>MLALLLLAGCSAESADAPKNQEKKGETPVMTIEYTVDELKEVTGLDEMMEEECEGFYSQFEQANLRGEKHKPSLMAICGIYSSENGAWEKTYLKIADPYDDGEDAWIFTEVGMTIAHPISFIGNIKTEDGKEIAILNTTENDSNSGAVQFLYIYYDEDNVSSGYEVVPSENTIYGNLRIEDNKIIVDDKVVTETFTYKDGKFVSKAELKELANTAEKIIYYDKDENGSLVFSEVGALDVQPGDRISFRRKRPLQLDKFQIRGGSLELDTEDVETFIVTEESMGTTIVAGEYPFYDMTEFTIGRW</sequence>
<evidence type="ECO:0000313" key="2">
    <source>
        <dbReference type="Proteomes" id="UP000077881"/>
    </source>
</evidence>
<proteinExistence type="predicted"/>
<comment type="caution">
    <text evidence="1">The sequence shown here is derived from an EMBL/GenBank/DDBJ whole genome shotgun (WGS) entry which is preliminary data.</text>
</comment>
<name>A0A177ZIH5_9BACI</name>
<dbReference type="Proteomes" id="UP000077881">
    <property type="component" value="Unassembled WGS sequence"/>
</dbReference>
<gene>
    <name evidence="1" type="ORF">ABB05_21140</name>
</gene>
<accession>A0A177ZIH5</accession>
<protein>
    <submittedName>
        <fullName evidence="1">Uncharacterized protein</fullName>
    </submittedName>
</protein>
<evidence type="ECO:0000313" key="1">
    <source>
        <dbReference type="EMBL" id="OAK67615.1"/>
    </source>
</evidence>